<accession>A0ABV7GFV7</accession>
<keyword evidence="3" id="KW-1185">Reference proteome</keyword>
<reference evidence="3" key="1">
    <citation type="journal article" date="2019" name="Int. J. Syst. Evol. Microbiol.">
        <title>The Global Catalogue of Microorganisms (GCM) 10K type strain sequencing project: providing services to taxonomists for standard genome sequencing and annotation.</title>
        <authorList>
            <consortium name="The Broad Institute Genomics Platform"/>
            <consortium name="The Broad Institute Genome Sequencing Center for Infectious Disease"/>
            <person name="Wu L."/>
            <person name="Ma J."/>
        </authorList>
    </citation>
    <scope>NUCLEOTIDE SEQUENCE [LARGE SCALE GENOMIC DNA]</scope>
    <source>
        <strain evidence="3">KCTC 52277</strain>
    </source>
</reference>
<protein>
    <submittedName>
        <fullName evidence="2">Uncharacterized protein</fullName>
    </submittedName>
</protein>
<dbReference type="RefSeq" id="WP_248937765.1">
    <property type="nucleotide sequence ID" value="NZ_JAKILF010000014.1"/>
</dbReference>
<keyword evidence="1" id="KW-0472">Membrane</keyword>
<sequence length="116" mass="12749">MQAYPGYSRHDSGSEHDQAVLQADESSVPFPFKPDIPNLLGMAIGNAAVLFGWFVTLAVIWTHTFGEVRVSTTQAALLVGLFALVVTLVVEVRTKKQIIYRKISTFDTPEADGEPR</sequence>
<keyword evidence="1" id="KW-1133">Transmembrane helix</keyword>
<name>A0ABV7GFV7_9GAMM</name>
<feature type="transmembrane region" description="Helical" evidence="1">
    <location>
        <begin position="73"/>
        <end position="92"/>
    </location>
</feature>
<comment type="caution">
    <text evidence="2">The sequence shown here is derived from an EMBL/GenBank/DDBJ whole genome shotgun (WGS) entry which is preliminary data.</text>
</comment>
<evidence type="ECO:0000313" key="2">
    <source>
        <dbReference type="EMBL" id="MFC3139223.1"/>
    </source>
</evidence>
<evidence type="ECO:0000313" key="3">
    <source>
        <dbReference type="Proteomes" id="UP001595621"/>
    </source>
</evidence>
<feature type="transmembrane region" description="Helical" evidence="1">
    <location>
        <begin position="39"/>
        <end position="61"/>
    </location>
</feature>
<keyword evidence="1" id="KW-0812">Transmembrane</keyword>
<dbReference type="EMBL" id="JBHRTD010000016">
    <property type="protein sequence ID" value="MFC3139223.1"/>
    <property type="molecule type" value="Genomic_DNA"/>
</dbReference>
<organism evidence="2 3">
    <name type="scientific">Shewanella submarina</name>
    <dbReference type="NCBI Taxonomy" id="2016376"/>
    <lineage>
        <taxon>Bacteria</taxon>
        <taxon>Pseudomonadati</taxon>
        <taxon>Pseudomonadota</taxon>
        <taxon>Gammaproteobacteria</taxon>
        <taxon>Alteromonadales</taxon>
        <taxon>Shewanellaceae</taxon>
        <taxon>Shewanella</taxon>
    </lineage>
</organism>
<dbReference type="Proteomes" id="UP001595621">
    <property type="component" value="Unassembled WGS sequence"/>
</dbReference>
<gene>
    <name evidence="2" type="ORF">ACFOE0_13635</name>
</gene>
<proteinExistence type="predicted"/>
<evidence type="ECO:0000256" key="1">
    <source>
        <dbReference type="SAM" id="Phobius"/>
    </source>
</evidence>